<evidence type="ECO:0000256" key="1">
    <source>
        <dbReference type="SAM" id="MobiDB-lite"/>
    </source>
</evidence>
<feature type="non-terminal residue" evidence="2">
    <location>
        <position position="1"/>
    </location>
</feature>
<proteinExistence type="predicted"/>
<organism evidence="2 3">
    <name type="scientific">Macrostomum lignano</name>
    <dbReference type="NCBI Taxonomy" id="282301"/>
    <lineage>
        <taxon>Eukaryota</taxon>
        <taxon>Metazoa</taxon>
        <taxon>Spiralia</taxon>
        <taxon>Lophotrochozoa</taxon>
        <taxon>Platyhelminthes</taxon>
        <taxon>Rhabditophora</taxon>
        <taxon>Macrostomorpha</taxon>
        <taxon>Macrostomida</taxon>
        <taxon>Macrostomidae</taxon>
        <taxon>Macrostomum</taxon>
    </lineage>
</organism>
<feature type="compositionally biased region" description="Low complexity" evidence="1">
    <location>
        <begin position="196"/>
        <end position="213"/>
    </location>
</feature>
<evidence type="ECO:0000313" key="2">
    <source>
        <dbReference type="EMBL" id="PAA69595.1"/>
    </source>
</evidence>
<accession>A0A267F720</accession>
<feature type="region of interest" description="Disordered" evidence="1">
    <location>
        <begin position="191"/>
        <end position="218"/>
    </location>
</feature>
<protein>
    <submittedName>
        <fullName evidence="2">Uncharacterized protein</fullName>
    </submittedName>
</protein>
<dbReference type="EMBL" id="NIVC01001309">
    <property type="protein sequence ID" value="PAA69595.1"/>
    <property type="molecule type" value="Genomic_DNA"/>
</dbReference>
<evidence type="ECO:0000313" key="3">
    <source>
        <dbReference type="Proteomes" id="UP000215902"/>
    </source>
</evidence>
<reference evidence="2 3" key="1">
    <citation type="submission" date="2017-06" db="EMBL/GenBank/DDBJ databases">
        <title>A platform for efficient transgenesis in Macrostomum lignano, a flatworm model organism for stem cell research.</title>
        <authorList>
            <person name="Berezikov E."/>
        </authorList>
    </citation>
    <scope>NUCLEOTIDE SEQUENCE [LARGE SCALE GENOMIC DNA]</scope>
    <source>
        <strain evidence="2">DV1</strain>
        <tissue evidence="2">Whole organism</tissue>
    </source>
</reference>
<keyword evidence="3" id="KW-1185">Reference proteome</keyword>
<dbReference type="AlphaFoldDB" id="A0A267F720"/>
<comment type="caution">
    <text evidence="2">The sequence shown here is derived from an EMBL/GenBank/DDBJ whole genome shotgun (WGS) entry which is preliminary data.</text>
</comment>
<dbReference type="Proteomes" id="UP000215902">
    <property type="component" value="Unassembled WGS sequence"/>
</dbReference>
<gene>
    <name evidence="2" type="ORF">BOX15_Mlig022106g1</name>
</gene>
<name>A0A267F720_9PLAT</name>
<sequence length="247" mass="26977">AWSGKVSVELKGSGNFKDKMATASQDYKALSSEERKKFCTPLTIDEKRKKALRGIRKNFELLEDCGGRACAVVSFLDGQPFRSFETSEEAGIVAESGIADIMAKRASVPSEVNDCVPNLRKQVSAMLRKKYRQGKGKGKYRTCDSDAGQWINWPVDVPKGVPVNLLRKEPLQRLLESRRELNFVAAAGIRRNSNNSPGATGPASTSAAAIGPAKDTISKQSGSSCVVVYHNGDSQQKGFRIVMRHPE</sequence>